<accession>A0A7T5R468</accession>
<reference evidence="2 3" key="1">
    <citation type="submission" date="2020-07" db="EMBL/GenBank/DDBJ databases">
        <title>Huge and variable diversity of episymbiotic CPR bacteria and DPANN archaea in groundwater ecosystems.</title>
        <authorList>
            <person name="He C.Y."/>
            <person name="Keren R."/>
            <person name="Whittaker M."/>
            <person name="Farag I.F."/>
            <person name="Doudna J."/>
            <person name="Cate J.H.D."/>
            <person name="Banfield J.F."/>
        </authorList>
    </citation>
    <scope>NUCLEOTIDE SEQUENCE [LARGE SCALE GENOMIC DNA]</scope>
    <source>
        <strain evidence="2">NC_groundwater_70_Ag_B-0.1um_54_66</strain>
    </source>
</reference>
<protein>
    <submittedName>
        <fullName evidence="2">Uncharacterized protein</fullName>
    </submittedName>
</protein>
<feature type="region of interest" description="Disordered" evidence="1">
    <location>
        <begin position="107"/>
        <end position="141"/>
    </location>
</feature>
<evidence type="ECO:0000313" key="3">
    <source>
        <dbReference type="Proteomes" id="UP000595362"/>
    </source>
</evidence>
<proteinExistence type="predicted"/>
<evidence type="ECO:0000256" key="1">
    <source>
        <dbReference type="SAM" id="MobiDB-lite"/>
    </source>
</evidence>
<dbReference type="Proteomes" id="UP000595362">
    <property type="component" value="Chromosome"/>
</dbReference>
<sequence length="141" mass="15542">MSREYAEKRILEALTMSKGNSTKARQQVIAWCSQDHKLLQALAQPHLTGIVAHAISRVVYKQETVENEDDIPETPQSLDMAPDTFGKEILKALSSDNAVLFGRDTGAAPVRRKQASQSHIDALRQMASKSKSTHKDNGEDG</sequence>
<dbReference type="AlphaFoldDB" id="A0A7T5R468"/>
<dbReference type="EMBL" id="CP066681">
    <property type="protein sequence ID" value="QQG37235.1"/>
    <property type="molecule type" value="Genomic_DNA"/>
</dbReference>
<name>A0A7T5R468_9BACT</name>
<gene>
    <name evidence="2" type="ORF">HYS17_05595</name>
</gene>
<evidence type="ECO:0000313" key="2">
    <source>
        <dbReference type="EMBL" id="QQG37235.1"/>
    </source>
</evidence>
<organism evidence="2 3">
    <name type="scientific">Micavibrio aeruginosavorus</name>
    <dbReference type="NCBI Taxonomy" id="349221"/>
    <lineage>
        <taxon>Bacteria</taxon>
        <taxon>Pseudomonadati</taxon>
        <taxon>Bdellovibrionota</taxon>
        <taxon>Bdellovibrionia</taxon>
        <taxon>Bdellovibrionales</taxon>
        <taxon>Pseudobdellovibrionaceae</taxon>
        <taxon>Micavibrio</taxon>
    </lineage>
</organism>